<comment type="similarity">
    <text evidence="3">Belongs to the Nudix hydrolase family. NudC subfamily.</text>
</comment>
<gene>
    <name evidence="12" type="ORF">CTKZ_21550</name>
</gene>
<dbReference type="InterPro" id="IPR000086">
    <property type="entry name" value="NUDIX_hydrolase_dom"/>
</dbReference>
<comment type="caution">
    <text evidence="12">The sequence shown here is derived from an EMBL/GenBank/DDBJ whole genome shotgun (WGS) entry which is preliminary data.</text>
</comment>
<dbReference type="InterPro" id="IPR050241">
    <property type="entry name" value="NAD-cap_RNA_hydrolase_NudC"/>
</dbReference>
<dbReference type="InterPro" id="IPR020084">
    <property type="entry name" value="NUDIX_hydrolase_CS"/>
</dbReference>
<sequence length="401" mass="41572">MDDGQRARADAYGGGVIVDELPLSRAVVDRAAEHRRDGLAGALTASSTRVILVDDGSVLTDDAGDLLLLTPDDARALVAAPGAAVDDARTTASPDGHVGGTSTRPGVAGSTNGQRSIPTAPDDAVTSTSTPDGADVDGLWLLLGRDDDGAAYLARRVLGRRPAPATGSPADVLVYPAAAGRDTSGGPTTPLPSGARWSSLRVVGATLSARDAGLATAAVALDAWHARHPRCPRCGAVTVATQSGWVRACTVDGSEHYPRTDPAVIMAVVDDQDRLLLGHATAWAAHRWSTLAGFVEPGESLENAVRREVREETGVVVDTVEYRGSQPWPFPASLMLGFRAHARSTDVAVDGVELEAAAWFTRAELREAVASGDVIPPGPSSIARALVEDWFGGRLPAGPPF</sequence>
<dbReference type="GO" id="GO:0046872">
    <property type="term" value="F:metal ion binding"/>
    <property type="evidence" value="ECO:0007669"/>
    <property type="project" value="UniProtKB-KW"/>
</dbReference>
<dbReference type="PROSITE" id="PS00893">
    <property type="entry name" value="NUDIX_BOX"/>
    <property type="match status" value="1"/>
</dbReference>
<dbReference type="GO" id="GO:0005829">
    <property type="term" value="C:cytosol"/>
    <property type="evidence" value="ECO:0007669"/>
    <property type="project" value="TreeGrafter"/>
</dbReference>
<evidence type="ECO:0000256" key="7">
    <source>
        <dbReference type="ARBA" id="ARBA00022842"/>
    </source>
</evidence>
<dbReference type="PROSITE" id="PS51462">
    <property type="entry name" value="NUDIX"/>
    <property type="match status" value="1"/>
</dbReference>
<dbReference type="SUPFAM" id="SSF55811">
    <property type="entry name" value="Nudix"/>
    <property type="match status" value="1"/>
</dbReference>
<evidence type="ECO:0000256" key="3">
    <source>
        <dbReference type="ARBA" id="ARBA00009595"/>
    </source>
</evidence>
<evidence type="ECO:0000256" key="6">
    <source>
        <dbReference type="ARBA" id="ARBA00022801"/>
    </source>
</evidence>
<evidence type="ECO:0000256" key="2">
    <source>
        <dbReference type="ARBA" id="ARBA00001947"/>
    </source>
</evidence>
<dbReference type="Gene3D" id="3.90.79.10">
    <property type="entry name" value="Nucleoside Triphosphate Pyrophosphohydrolase"/>
    <property type="match status" value="1"/>
</dbReference>
<evidence type="ECO:0000256" key="1">
    <source>
        <dbReference type="ARBA" id="ARBA00001946"/>
    </source>
</evidence>
<evidence type="ECO:0000256" key="10">
    <source>
        <dbReference type="SAM" id="MobiDB-lite"/>
    </source>
</evidence>
<comment type="cofactor">
    <cofactor evidence="2">
        <name>Zn(2+)</name>
        <dbReference type="ChEBI" id="CHEBI:29105"/>
    </cofactor>
</comment>
<feature type="domain" description="Nudix hydrolase" evidence="11">
    <location>
        <begin position="258"/>
        <end position="382"/>
    </location>
</feature>
<dbReference type="PANTHER" id="PTHR42904">
    <property type="entry name" value="NUDIX HYDROLASE, NUDC SUBFAMILY"/>
    <property type="match status" value="1"/>
</dbReference>
<feature type="compositionally biased region" description="Polar residues" evidence="10">
    <location>
        <begin position="100"/>
        <end position="117"/>
    </location>
</feature>
<evidence type="ECO:0000313" key="12">
    <source>
        <dbReference type="EMBL" id="GCD20593.1"/>
    </source>
</evidence>
<dbReference type="InterPro" id="IPR015797">
    <property type="entry name" value="NUDIX_hydrolase-like_dom_sf"/>
</dbReference>
<dbReference type="EMBL" id="BHYL01000169">
    <property type="protein sequence ID" value="GCD20593.1"/>
    <property type="molecule type" value="Genomic_DNA"/>
</dbReference>
<dbReference type="EC" id="3.6.1.22" evidence="4"/>
<dbReference type="GO" id="GO:0006742">
    <property type="term" value="P:NADP+ catabolic process"/>
    <property type="evidence" value="ECO:0007669"/>
    <property type="project" value="TreeGrafter"/>
</dbReference>
<evidence type="ECO:0000259" key="11">
    <source>
        <dbReference type="PROSITE" id="PS51462"/>
    </source>
</evidence>
<evidence type="ECO:0000256" key="4">
    <source>
        <dbReference type="ARBA" id="ARBA00012381"/>
    </source>
</evidence>
<dbReference type="AlphaFoldDB" id="A0A401V118"/>
<dbReference type="Gene3D" id="3.90.79.20">
    <property type="match status" value="1"/>
</dbReference>
<comment type="cofactor">
    <cofactor evidence="1">
        <name>Mg(2+)</name>
        <dbReference type="ChEBI" id="CHEBI:18420"/>
    </cofactor>
</comment>
<dbReference type="InterPro" id="IPR049734">
    <property type="entry name" value="NudC-like_C"/>
</dbReference>
<dbReference type="GO" id="GO:0035529">
    <property type="term" value="F:NADH pyrophosphatase activity"/>
    <property type="evidence" value="ECO:0007669"/>
    <property type="project" value="TreeGrafter"/>
</dbReference>
<dbReference type="Pfam" id="PF09297">
    <property type="entry name" value="Zn_ribbon_NUD"/>
    <property type="match status" value="1"/>
</dbReference>
<evidence type="ECO:0000256" key="8">
    <source>
        <dbReference type="ARBA" id="ARBA00023027"/>
    </source>
</evidence>
<dbReference type="InterPro" id="IPR020476">
    <property type="entry name" value="Nudix_hydrolase"/>
</dbReference>
<dbReference type="NCBIfam" id="NF001299">
    <property type="entry name" value="PRK00241.1"/>
    <property type="match status" value="1"/>
</dbReference>
<organism evidence="12 13">
    <name type="scientific">Cellulomonas algicola</name>
    <dbReference type="NCBI Taxonomy" id="2071633"/>
    <lineage>
        <taxon>Bacteria</taxon>
        <taxon>Bacillati</taxon>
        <taxon>Actinomycetota</taxon>
        <taxon>Actinomycetes</taxon>
        <taxon>Micrococcales</taxon>
        <taxon>Cellulomonadaceae</taxon>
        <taxon>Cellulomonas</taxon>
    </lineage>
</organism>
<keyword evidence="7" id="KW-0460">Magnesium</keyword>
<evidence type="ECO:0000313" key="13">
    <source>
        <dbReference type="Proteomes" id="UP000288246"/>
    </source>
</evidence>
<name>A0A401V118_9CELL</name>
<feature type="region of interest" description="Disordered" evidence="10">
    <location>
        <begin position="86"/>
        <end position="131"/>
    </location>
</feature>
<dbReference type="GO" id="GO:0019677">
    <property type="term" value="P:NAD+ catabolic process"/>
    <property type="evidence" value="ECO:0007669"/>
    <property type="project" value="TreeGrafter"/>
</dbReference>
<accession>A0A401V118</accession>
<dbReference type="InterPro" id="IPR015376">
    <property type="entry name" value="Znr_NADH_PPase"/>
</dbReference>
<keyword evidence="13" id="KW-1185">Reference proteome</keyword>
<reference evidence="12 13" key="1">
    <citation type="submission" date="2018-11" db="EMBL/GenBank/DDBJ databases">
        <title>Draft genome sequence of Cellulomonas takizawaensis strain TKZ-21.</title>
        <authorList>
            <person name="Yamamura H."/>
            <person name="Hayashi T."/>
            <person name="Hamada M."/>
            <person name="Serisawa Y."/>
            <person name="Matsuyama K."/>
            <person name="Nakagawa Y."/>
            <person name="Otoguro M."/>
            <person name="Yanagida F."/>
            <person name="Hayakawa M."/>
        </authorList>
    </citation>
    <scope>NUCLEOTIDE SEQUENCE [LARGE SCALE GENOMIC DNA]</scope>
    <source>
        <strain evidence="12 13">TKZ-21</strain>
    </source>
</reference>
<dbReference type="PRINTS" id="PR00502">
    <property type="entry name" value="NUDIXFAMILY"/>
</dbReference>
<evidence type="ECO:0000256" key="5">
    <source>
        <dbReference type="ARBA" id="ARBA00022723"/>
    </source>
</evidence>
<keyword evidence="6" id="KW-0378">Hydrolase</keyword>
<proteinExistence type="inferred from homology"/>
<evidence type="ECO:0000256" key="9">
    <source>
        <dbReference type="ARBA" id="ARBA00023679"/>
    </source>
</evidence>
<protein>
    <recommendedName>
        <fullName evidence="4">NAD(+) diphosphatase</fullName>
        <ecNumber evidence="4">3.6.1.22</ecNumber>
    </recommendedName>
</protein>
<dbReference type="Proteomes" id="UP000288246">
    <property type="component" value="Unassembled WGS sequence"/>
</dbReference>
<comment type="catalytic activity">
    <reaction evidence="9">
        <text>a 5'-end NAD(+)-phospho-ribonucleoside in mRNA + H2O = a 5'-end phospho-adenosine-phospho-ribonucleoside in mRNA + beta-nicotinamide D-ribonucleotide + 2 H(+)</text>
        <dbReference type="Rhea" id="RHEA:60876"/>
        <dbReference type="Rhea" id="RHEA-COMP:15698"/>
        <dbReference type="Rhea" id="RHEA-COMP:15719"/>
        <dbReference type="ChEBI" id="CHEBI:14649"/>
        <dbReference type="ChEBI" id="CHEBI:15377"/>
        <dbReference type="ChEBI" id="CHEBI:15378"/>
        <dbReference type="ChEBI" id="CHEBI:144029"/>
        <dbReference type="ChEBI" id="CHEBI:144051"/>
    </reaction>
    <physiologicalReaction direction="left-to-right" evidence="9">
        <dbReference type="Rhea" id="RHEA:60877"/>
    </physiologicalReaction>
</comment>
<dbReference type="CDD" id="cd03429">
    <property type="entry name" value="NUDIX_NADH_pyrophosphatase_Nudt13"/>
    <property type="match status" value="1"/>
</dbReference>
<dbReference type="Pfam" id="PF00293">
    <property type="entry name" value="NUDIX"/>
    <property type="match status" value="1"/>
</dbReference>
<keyword evidence="5" id="KW-0479">Metal-binding</keyword>
<keyword evidence="8" id="KW-0520">NAD</keyword>
<dbReference type="PANTHER" id="PTHR42904:SF6">
    <property type="entry name" value="NAD-CAPPED RNA HYDROLASE NUDT12"/>
    <property type="match status" value="1"/>
</dbReference>